<protein>
    <submittedName>
        <fullName evidence="8">Putative MFS family arabinose efflux permease</fullName>
    </submittedName>
</protein>
<feature type="domain" description="Major facilitator superfamily (MFS) profile" evidence="7">
    <location>
        <begin position="6"/>
        <end position="394"/>
    </location>
</feature>
<feature type="transmembrane region" description="Helical" evidence="6">
    <location>
        <begin position="162"/>
        <end position="185"/>
    </location>
</feature>
<feature type="transmembrane region" description="Helical" evidence="6">
    <location>
        <begin position="274"/>
        <end position="291"/>
    </location>
</feature>
<evidence type="ECO:0000256" key="6">
    <source>
        <dbReference type="SAM" id="Phobius"/>
    </source>
</evidence>
<dbReference type="PANTHER" id="PTHR42718">
    <property type="entry name" value="MAJOR FACILITATOR SUPERFAMILY MULTIDRUG TRANSPORTER MFSC"/>
    <property type="match status" value="1"/>
</dbReference>
<feature type="transmembrane region" description="Helical" evidence="6">
    <location>
        <begin position="303"/>
        <end position="322"/>
    </location>
</feature>
<dbReference type="InterPro" id="IPR036259">
    <property type="entry name" value="MFS_trans_sf"/>
</dbReference>
<feature type="transmembrane region" description="Helical" evidence="6">
    <location>
        <begin position="72"/>
        <end position="98"/>
    </location>
</feature>
<dbReference type="Proteomes" id="UP000248806">
    <property type="component" value="Unassembled WGS sequence"/>
</dbReference>
<comment type="caution">
    <text evidence="8">The sequence shown here is derived from an EMBL/GenBank/DDBJ whole genome shotgun (WGS) entry which is preliminary data.</text>
</comment>
<reference evidence="8 9" key="1">
    <citation type="submission" date="2018-06" db="EMBL/GenBank/DDBJ databases">
        <title>Genomic Encyclopedia of Archaeal and Bacterial Type Strains, Phase II (KMG-II): from individual species to whole genera.</title>
        <authorList>
            <person name="Goeker M."/>
        </authorList>
    </citation>
    <scope>NUCLEOTIDE SEQUENCE [LARGE SCALE GENOMIC DNA]</scope>
    <source>
        <strain evidence="8 9">ATCC BAA-1881</strain>
    </source>
</reference>
<comment type="subcellular location">
    <subcellularLocation>
        <location evidence="1">Cell membrane</location>
        <topology evidence="1">Multi-pass membrane protein</topology>
    </subcellularLocation>
</comment>
<feature type="transmembrane region" description="Helical" evidence="6">
    <location>
        <begin position="104"/>
        <end position="122"/>
    </location>
</feature>
<feature type="transmembrane region" description="Helical" evidence="6">
    <location>
        <begin position="372"/>
        <end position="390"/>
    </location>
</feature>
<dbReference type="PRINTS" id="PR01036">
    <property type="entry name" value="TCRTETB"/>
</dbReference>
<dbReference type="GO" id="GO:0022857">
    <property type="term" value="F:transmembrane transporter activity"/>
    <property type="evidence" value="ECO:0007669"/>
    <property type="project" value="InterPro"/>
</dbReference>
<keyword evidence="5 6" id="KW-0472">Membrane</keyword>
<evidence type="ECO:0000256" key="1">
    <source>
        <dbReference type="ARBA" id="ARBA00004651"/>
    </source>
</evidence>
<dbReference type="Pfam" id="PF07690">
    <property type="entry name" value="MFS_1"/>
    <property type="match status" value="1"/>
</dbReference>
<evidence type="ECO:0000259" key="7">
    <source>
        <dbReference type="PROSITE" id="PS50850"/>
    </source>
</evidence>
<keyword evidence="4 6" id="KW-1133">Transmembrane helix</keyword>
<evidence type="ECO:0000256" key="5">
    <source>
        <dbReference type="ARBA" id="ARBA00023136"/>
    </source>
</evidence>
<feature type="transmembrane region" description="Helical" evidence="6">
    <location>
        <begin position="343"/>
        <end position="360"/>
    </location>
</feature>
<evidence type="ECO:0000313" key="8">
    <source>
        <dbReference type="EMBL" id="PZW34375.1"/>
    </source>
</evidence>
<keyword evidence="9" id="KW-1185">Reference proteome</keyword>
<dbReference type="Gene3D" id="1.20.1250.20">
    <property type="entry name" value="MFS general substrate transporter like domains"/>
    <property type="match status" value="2"/>
</dbReference>
<evidence type="ECO:0000256" key="2">
    <source>
        <dbReference type="ARBA" id="ARBA00022448"/>
    </source>
</evidence>
<dbReference type="GO" id="GO:0005886">
    <property type="term" value="C:plasma membrane"/>
    <property type="evidence" value="ECO:0007669"/>
    <property type="project" value="UniProtKB-SubCell"/>
</dbReference>
<feature type="transmembrane region" description="Helical" evidence="6">
    <location>
        <begin position="238"/>
        <end position="262"/>
    </location>
</feature>
<dbReference type="PROSITE" id="PS50850">
    <property type="entry name" value="MFS"/>
    <property type="match status" value="1"/>
</dbReference>
<gene>
    <name evidence="8" type="ORF">EI42_01212</name>
</gene>
<dbReference type="InterPro" id="IPR020846">
    <property type="entry name" value="MFS_dom"/>
</dbReference>
<dbReference type="AlphaFoldDB" id="A0A326UCZ3"/>
<dbReference type="InterPro" id="IPR011701">
    <property type="entry name" value="MFS"/>
</dbReference>
<dbReference type="RefSeq" id="WP_170142396.1">
    <property type="nucleotide sequence ID" value="NZ_BIFX01000001.1"/>
</dbReference>
<dbReference type="EMBL" id="QKUF01000002">
    <property type="protein sequence ID" value="PZW34375.1"/>
    <property type="molecule type" value="Genomic_DNA"/>
</dbReference>
<dbReference type="PANTHER" id="PTHR42718:SF9">
    <property type="entry name" value="MAJOR FACILITATOR SUPERFAMILY MULTIDRUG TRANSPORTER MFSC"/>
    <property type="match status" value="1"/>
</dbReference>
<feature type="transmembrane region" description="Helical" evidence="6">
    <location>
        <begin position="43"/>
        <end position="65"/>
    </location>
</feature>
<evidence type="ECO:0000256" key="4">
    <source>
        <dbReference type="ARBA" id="ARBA00022989"/>
    </source>
</evidence>
<name>A0A326UCZ3_THEHA</name>
<organism evidence="8 9">
    <name type="scientific">Thermosporothrix hazakensis</name>
    <dbReference type="NCBI Taxonomy" id="644383"/>
    <lineage>
        <taxon>Bacteria</taxon>
        <taxon>Bacillati</taxon>
        <taxon>Chloroflexota</taxon>
        <taxon>Ktedonobacteria</taxon>
        <taxon>Ktedonobacterales</taxon>
        <taxon>Thermosporotrichaceae</taxon>
        <taxon>Thermosporothrix</taxon>
    </lineage>
</organism>
<evidence type="ECO:0000256" key="3">
    <source>
        <dbReference type="ARBA" id="ARBA00022692"/>
    </source>
</evidence>
<sequence length="411" mass="43260">MRRWGVVLAVGLSIIMFSVDMNVVALALPVMGRAFHQTDAAMSAVMMVYSVPLTLLMLPAGLLITRWSPLTTFLVGVLGFGIASMICAFAPSFSVLLIGRAVQGAFGALIGSQGMAIATAAIEPHERGRAMGILGSMGPLGAIAGPALGGLILSVWEWPAVFLVNIPVVLIATVLALLCLPGVTFGTVTRSGFGQMGYLLRQPRFLGSLVILLAFSSASGALSYLMPFVLQDVHHLDLAASGFILLIPSLSMLIIGPPGGFLTDRLGVRLMMPLGWTISLIGLLMLLLTIATPTSALDLDWRLLLFGLGNGLAYGPLLTFMMSIGPRETLGAASALSNTARQFGFLCGPALVSLLWSWQATASMATRATSSVLVMLGLGIIALICTFLSVRGLPRTLTEEPQETVLEPVHE</sequence>
<proteinExistence type="predicted"/>
<keyword evidence="2" id="KW-0813">Transport</keyword>
<accession>A0A326UCZ3</accession>
<dbReference type="SUPFAM" id="SSF103473">
    <property type="entry name" value="MFS general substrate transporter"/>
    <property type="match status" value="1"/>
</dbReference>
<dbReference type="CDD" id="cd17321">
    <property type="entry name" value="MFS_MMR_MDR_like"/>
    <property type="match status" value="1"/>
</dbReference>
<feature type="transmembrane region" description="Helical" evidence="6">
    <location>
        <begin position="134"/>
        <end position="156"/>
    </location>
</feature>
<keyword evidence="3 6" id="KW-0812">Transmembrane</keyword>
<feature type="transmembrane region" description="Helical" evidence="6">
    <location>
        <begin position="205"/>
        <end position="226"/>
    </location>
</feature>
<evidence type="ECO:0000313" key="9">
    <source>
        <dbReference type="Proteomes" id="UP000248806"/>
    </source>
</evidence>